<proteinExistence type="predicted"/>
<keyword evidence="1" id="KW-0456">Lyase</keyword>
<protein>
    <submittedName>
        <fullName evidence="2">Aromatic amino acid lyase</fullName>
    </submittedName>
    <submittedName>
        <fullName evidence="1">Putative phenylalanine and histidine ammonia-lyase</fullName>
        <ecNumber evidence="1">4.3.1.23</ecNumber>
    </submittedName>
</protein>
<dbReference type="SUPFAM" id="SSF48557">
    <property type="entry name" value="L-aspartase-like"/>
    <property type="match status" value="1"/>
</dbReference>
<dbReference type="Proteomes" id="UP000595309">
    <property type="component" value="Chromosome"/>
</dbReference>
<gene>
    <name evidence="1" type="ORF">ERS137941_00215</name>
    <name evidence="2" type="ORF">I6I39_13955</name>
</gene>
<organism evidence="1 3">
    <name type="scientific">Yersinia enterocolitica</name>
    <dbReference type="NCBI Taxonomy" id="630"/>
    <lineage>
        <taxon>Bacteria</taxon>
        <taxon>Pseudomonadati</taxon>
        <taxon>Pseudomonadota</taxon>
        <taxon>Gammaproteobacteria</taxon>
        <taxon>Enterobacterales</taxon>
        <taxon>Yersiniaceae</taxon>
        <taxon>Yersinia</taxon>
    </lineage>
</organism>
<dbReference type="PANTHER" id="PTHR10362">
    <property type="entry name" value="HISTIDINE AMMONIA-LYASE"/>
    <property type="match status" value="1"/>
</dbReference>
<dbReference type="GeneID" id="31409983"/>
<name>A0A0E1NI28_YEREN</name>
<dbReference type="RefSeq" id="WP_005158334.1">
    <property type="nucleotide sequence ID" value="NZ_CGBC01000004.1"/>
</dbReference>
<dbReference type="EC" id="4.3.1.23" evidence="1"/>
<dbReference type="GO" id="GO:0052883">
    <property type="term" value="F:tyrosine ammonia-lyase activity"/>
    <property type="evidence" value="ECO:0007669"/>
    <property type="project" value="UniProtKB-EC"/>
</dbReference>
<dbReference type="KEGG" id="yet:CH48_2792"/>
<dbReference type="EMBL" id="CP068146">
    <property type="protein sequence ID" value="QQU46070.1"/>
    <property type="molecule type" value="Genomic_DNA"/>
</dbReference>
<dbReference type="Pfam" id="PF00221">
    <property type="entry name" value="Lyase_aromatic"/>
    <property type="match status" value="1"/>
</dbReference>
<dbReference type="InterPro" id="IPR024083">
    <property type="entry name" value="Fumarase/histidase_N"/>
</dbReference>
<sequence>MSFLNDVSVVWIKKDKPVSINEIYDVAVNKKEVVLDKELLKWLQYGRSLLEKKLDKNEIIYGVNTGFGGNANMVVPAETIAEHQNNLLRFLSAGTGPSLPPEHVRAAQFLVLIAVCRGWSSICPETVEMLAEHLNKGIIPLVPRYGSVGASGDLIPLTYIAKALCGKGKVWYDNRELTASEAIEKAGLHPISLQAKEGLALINGTRIMTGISAIAVVRLEQTLKAGIAGITMAIEALQASDEHFDPRIQEIKNHSGQKAIAATLRKLLKGTRQESLLHKLKQQPNLCSNKGTATRLDSTVQEVYSIRCAPQILGIIPESLAYTKTIIEREAYSANDNPLIDPNTGDVLNGGNFMGHYIARTMDALKLDIALLANHLHSIVALMMDERFSHGLANSLSPVPGIYQGMKGIQLSQTALVAAIRRECSPSGIHTMPTEQYNQDIVSLGTHAAQDVAEMEIKLRDVVSMTLITAAQALALRDNLQIIAPEVAAFYHAVRRFSPFLDKDRPLDEDIARLSQAIITNELPLPDIILD</sequence>
<dbReference type="Proteomes" id="UP000048841">
    <property type="component" value="Unassembled WGS sequence"/>
</dbReference>
<reference evidence="2 4" key="2">
    <citation type="submission" date="2021-01" db="EMBL/GenBank/DDBJ databases">
        <title>FDA dAtabase for Regulatory Grade micrObial Sequences (FDA-ARGOS): Supporting development and validation of Infectious Disease Dx tests.</title>
        <authorList>
            <person name="Blissenbach B."/>
            <person name="Krut O."/>
            <person name="Tallon L."/>
            <person name="Sadzewicz L."/>
            <person name="Zhao X."/>
            <person name="Boylan J."/>
            <person name="Ott S."/>
            <person name="Bowen H."/>
            <person name="Vavikolanu K."/>
            <person name="Mehta A."/>
            <person name="Aluvathingal J."/>
            <person name="Nadendla S."/>
            <person name="Yan Y."/>
            <person name="Sichtig H."/>
        </authorList>
    </citation>
    <scope>NUCLEOTIDE SEQUENCE [LARGE SCALE GENOMIC DNA]</scope>
    <source>
        <strain evidence="2 4">FDAARGOS_1082</strain>
    </source>
</reference>
<dbReference type="EMBL" id="CGBR01000001">
    <property type="protein sequence ID" value="CFQ51123.1"/>
    <property type="molecule type" value="Genomic_DNA"/>
</dbReference>
<dbReference type="InterPro" id="IPR001106">
    <property type="entry name" value="Aromatic_Lyase"/>
</dbReference>
<evidence type="ECO:0000313" key="3">
    <source>
        <dbReference type="Proteomes" id="UP000048841"/>
    </source>
</evidence>
<dbReference type="Gene3D" id="1.20.200.10">
    <property type="entry name" value="Fumarase/aspartase (Central domain)"/>
    <property type="match status" value="1"/>
</dbReference>
<reference evidence="1 3" key="1">
    <citation type="submission" date="2015-03" db="EMBL/GenBank/DDBJ databases">
        <authorList>
            <person name="Murphy D."/>
        </authorList>
    </citation>
    <scope>NUCLEOTIDE SEQUENCE [LARGE SCALE GENOMIC DNA]</scope>
    <source>
        <strain evidence="1 3">IP26249</strain>
    </source>
</reference>
<dbReference type="PATRIC" id="fig|630.129.peg.1140"/>
<evidence type="ECO:0000313" key="1">
    <source>
        <dbReference type="EMBL" id="CFQ51123.1"/>
    </source>
</evidence>
<dbReference type="CDD" id="cd00332">
    <property type="entry name" value="PAL-HAL"/>
    <property type="match status" value="1"/>
</dbReference>
<accession>A0A0E1NI28</accession>
<evidence type="ECO:0000313" key="2">
    <source>
        <dbReference type="EMBL" id="QQU46070.1"/>
    </source>
</evidence>
<evidence type="ECO:0000313" key="4">
    <source>
        <dbReference type="Proteomes" id="UP000595309"/>
    </source>
</evidence>
<dbReference type="Gene3D" id="1.10.275.10">
    <property type="entry name" value="Fumarase/aspartase (N-terminal domain)"/>
    <property type="match status" value="1"/>
</dbReference>
<dbReference type="OMA" id="GNFHGDY"/>
<dbReference type="InterPro" id="IPR008948">
    <property type="entry name" value="L-Aspartase-like"/>
</dbReference>
<dbReference type="AlphaFoldDB" id="A0A0E1NI28"/>